<comment type="caution">
    <text evidence="2">The sequence shown here is derived from an EMBL/GenBank/DDBJ whole genome shotgun (WGS) entry which is preliminary data.</text>
</comment>
<dbReference type="EMBL" id="MU865426">
    <property type="protein sequence ID" value="KAK4223441.1"/>
    <property type="molecule type" value="Genomic_DNA"/>
</dbReference>
<accession>A0AAN7GNV1</accession>
<keyword evidence="3" id="KW-1185">Reference proteome</keyword>
<protein>
    <submittedName>
        <fullName evidence="2">Uncharacterized protein</fullName>
    </submittedName>
</protein>
<organism evidence="2 3">
    <name type="scientific">Podospora fimiseda</name>
    <dbReference type="NCBI Taxonomy" id="252190"/>
    <lineage>
        <taxon>Eukaryota</taxon>
        <taxon>Fungi</taxon>
        <taxon>Dikarya</taxon>
        <taxon>Ascomycota</taxon>
        <taxon>Pezizomycotina</taxon>
        <taxon>Sordariomycetes</taxon>
        <taxon>Sordariomycetidae</taxon>
        <taxon>Sordariales</taxon>
        <taxon>Podosporaceae</taxon>
        <taxon>Podospora</taxon>
    </lineage>
</organism>
<reference evidence="2" key="2">
    <citation type="submission" date="2023-05" db="EMBL/GenBank/DDBJ databases">
        <authorList>
            <consortium name="Lawrence Berkeley National Laboratory"/>
            <person name="Steindorff A."/>
            <person name="Hensen N."/>
            <person name="Bonometti L."/>
            <person name="Westerberg I."/>
            <person name="Brannstrom I.O."/>
            <person name="Guillou S."/>
            <person name="Cros-Aarteil S."/>
            <person name="Calhoun S."/>
            <person name="Haridas S."/>
            <person name="Kuo A."/>
            <person name="Mondo S."/>
            <person name="Pangilinan J."/>
            <person name="Riley R."/>
            <person name="Labutti K."/>
            <person name="Andreopoulos B."/>
            <person name="Lipzen A."/>
            <person name="Chen C."/>
            <person name="Yanf M."/>
            <person name="Daum C."/>
            <person name="Ng V."/>
            <person name="Clum A."/>
            <person name="Ohm R."/>
            <person name="Martin F."/>
            <person name="Silar P."/>
            <person name="Natvig D."/>
            <person name="Lalanne C."/>
            <person name="Gautier V."/>
            <person name="Ament-Velasquez S.L."/>
            <person name="Kruys A."/>
            <person name="Hutchinson M.I."/>
            <person name="Powell A.J."/>
            <person name="Barry K."/>
            <person name="Miller A.N."/>
            <person name="Grigoriev I.V."/>
            <person name="Debuchy R."/>
            <person name="Gladieux P."/>
            <person name="Thoren M.H."/>
            <person name="Johannesson H."/>
        </authorList>
    </citation>
    <scope>NUCLEOTIDE SEQUENCE</scope>
    <source>
        <strain evidence="2">CBS 990.96</strain>
    </source>
</reference>
<proteinExistence type="predicted"/>
<dbReference type="AlphaFoldDB" id="A0AAN7GNV1"/>
<evidence type="ECO:0000313" key="3">
    <source>
        <dbReference type="Proteomes" id="UP001301958"/>
    </source>
</evidence>
<reference evidence="2" key="1">
    <citation type="journal article" date="2023" name="Mol. Phylogenet. Evol.">
        <title>Genome-scale phylogeny and comparative genomics of the fungal order Sordariales.</title>
        <authorList>
            <person name="Hensen N."/>
            <person name="Bonometti L."/>
            <person name="Westerberg I."/>
            <person name="Brannstrom I.O."/>
            <person name="Guillou S."/>
            <person name="Cros-Aarteil S."/>
            <person name="Calhoun S."/>
            <person name="Haridas S."/>
            <person name="Kuo A."/>
            <person name="Mondo S."/>
            <person name="Pangilinan J."/>
            <person name="Riley R."/>
            <person name="LaButti K."/>
            <person name="Andreopoulos B."/>
            <person name="Lipzen A."/>
            <person name="Chen C."/>
            <person name="Yan M."/>
            <person name="Daum C."/>
            <person name="Ng V."/>
            <person name="Clum A."/>
            <person name="Steindorff A."/>
            <person name="Ohm R.A."/>
            <person name="Martin F."/>
            <person name="Silar P."/>
            <person name="Natvig D.O."/>
            <person name="Lalanne C."/>
            <person name="Gautier V."/>
            <person name="Ament-Velasquez S.L."/>
            <person name="Kruys A."/>
            <person name="Hutchinson M.I."/>
            <person name="Powell A.J."/>
            <person name="Barry K."/>
            <person name="Miller A.N."/>
            <person name="Grigoriev I.V."/>
            <person name="Debuchy R."/>
            <person name="Gladieux P."/>
            <person name="Hiltunen Thoren M."/>
            <person name="Johannesson H."/>
        </authorList>
    </citation>
    <scope>NUCLEOTIDE SEQUENCE</scope>
    <source>
        <strain evidence="2">CBS 990.96</strain>
    </source>
</reference>
<feature type="non-terminal residue" evidence="2">
    <location>
        <position position="1"/>
    </location>
</feature>
<gene>
    <name evidence="2" type="ORF">QBC38DRAFT_447334</name>
</gene>
<feature type="region of interest" description="Disordered" evidence="1">
    <location>
        <begin position="16"/>
        <end position="35"/>
    </location>
</feature>
<name>A0AAN7GNV1_9PEZI</name>
<sequence length="365" mass="41539">TIPALPEATFTDPFPNLPSEPVYDETDNLNLTSSSSSFRRRRHIIPKSLQSRADRDVTLCQKSYDAPFYSSWHSNGLGNTYRPFYSYQWDLPSQTCTSYSFSLIKSALAQPDDKEYATEHIYELQLVRNFLTWMLDNDPGIKSWLSASNKRNICSGVYNKYLIPTQQWHLSNIKWGTAQGSSTTKGSRPMDDLISQFSGGTSNSNEMVYLESKINGIKALYFGGKTPNIDTLWREKLVSLARASLMFEYLADDTVKTTYKAVSNRMLDFWTRMDEAAKPRAVTSKPAKDIKWAEGYKKWEKQFLEGQDRDWQAWKNTMLDSVEVELAAARPPATVEKAVLASVRAARLGKLSNAQFRAAHVLKRD</sequence>
<dbReference type="Proteomes" id="UP001301958">
    <property type="component" value="Unassembled WGS sequence"/>
</dbReference>
<evidence type="ECO:0000256" key="1">
    <source>
        <dbReference type="SAM" id="MobiDB-lite"/>
    </source>
</evidence>
<evidence type="ECO:0000313" key="2">
    <source>
        <dbReference type="EMBL" id="KAK4223441.1"/>
    </source>
</evidence>